<evidence type="ECO:0000313" key="1">
    <source>
        <dbReference type="EMBL" id="OOS01139.1"/>
    </source>
</evidence>
<reference evidence="1 2" key="1">
    <citation type="submission" date="2017-02" db="EMBL/GenBank/DDBJ databases">
        <title>Draft genome sequence of Haemophilus felis CCUG 31170 type strain.</title>
        <authorList>
            <person name="Engstrom-Jakobsson H."/>
            <person name="Salva-Serra F."/>
            <person name="Thorell K."/>
            <person name="Gonzales-Siles L."/>
            <person name="Karlsson R."/>
            <person name="Boulund F."/>
            <person name="Engstrand L."/>
            <person name="Kristiansson E."/>
            <person name="Moore E."/>
        </authorList>
    </citation>
    <scope>NUCLEOTIDE SEQUENCE [LARGE SCALE GENOMIC DNA]</scope>
    <source>
        <strain evidence="1 2">CCUG 31170</strain>
    </source>
</reference>
<name>A0A1T0AW29_9PAST</name>
<comment type="caution">
    <text evidence="1">The sequence shown here is derived from an EMBL/GenBank/DDBJ whole genome shotgun (WGS) entry which is preliminary data.</text>
</comment>
<keyword evidence="2" id="KW-1185">Reference proteome</keyword>
<sequence length="113" mass="13264">MKEQKSPFLTLDEMKERYPNLTFVFNFASNALKGIEIKDRKALQRELNQFYKSILKGGKGFSEGAENLPNEQYEQEKKSVLDFIYFASLMNLFAQKLRQEKANDNNKKIEVME</sequence>
<organism evidence="1 2">
    <name type="scientific">[Haemophilus] felis</name>
    <dbReference type="NCBI Taxonomy" id="123822"/>
    <lineage>
        <taxon>Bacteria</taxon>
        <taxon>Pseudomonadati</taxon>
        <taxon>Pseudomonadota</taxon>
        <taxon>Gammaproteobacteria</taxon>
        <taxon>Pasteurellales</taxon>
        <taxon>Pasteurellaceae</taxon>
    </lineage>
</organism>
<dbReference type="Proteomes" id="UP000190023">
    <property type="component" value="Unassembled WGS sequence"/>
</dbReference>
<dbReference type="STRING" id="123822.B0188_10150"/>
<dbReference type="EMBL" id="MUYB01000049">
    <property type="protein sequence ID" value="OOS01139.1"/>
    <property type="molecule type" value="Genomic_DNA"/>
</dbReference>
<accession>A0A1T0AW29</accession>
<dbReference type="AlphaFoldDB" id="A0A1T0AW29"/>
<proteinExistence type="predicted"/>
<gene>
    <name evidence="1" type="ORF">B0188_10150</name>
</gene>
<evidence type="ECO:0000313" key="2">
    <source>
        <dbReference type="Proteomes" id="UP000190023"/>
    </source>
</evidence>
<protein>
    <submittedName>
        <fullName evidence="1">Uncharacterized protein</fullName>
    </submittedName>
</protein>